<reference evidence="2" key="1">
    <citation type="submission" date="2022-11" db="UniProtKB">
        <authorList>
            <consortium name="WormBaseParasite"/>
        </authorList>
    </citation>
    <scope>IDENTIFICATION</scope>
</reference>
<evidence type="ECO:0000313" key="2">
    <source>
        <dbReference type="WBParaSite" id="JU765_v2.g10025.t1"/>
    </source>
</evidence>
<name>A0AC34PUA3_9BILA</name>
<dbReference type="Proteomes" id="UP000887576">
    <property type="component" value="Unplaced"/>
</dbReference>
<proteinExistence type="predicted"/>
<evidence type="ECO:0000313" key="1">
    <source>
        <dbReference type="Proteomes" id="UP000887576"/>
    </source>
</evidence>
<sequence length="575" mass="64693">MVDVGIDDLPQTVLEHIFCFLRPYNSLNNARQVNSKWRSIIDNLIQSMKRKYLMCNDFTWVEINEKLSYEGFLSYVCERGGHAACFSNSDNSMYIFGGCTSRYSPLSDLWKFDLDTLEWKRIPHQGDLPSARSLCSLVDCGEVLILFGGYARSSMNPINQNVQFFGDLFYYVKKQQKWIQVGPENSSIKALASHGASIIQNRWMIIYGGSSGEDYSGDVYVYDLYRQIWASVQCFGEPPSPRHGHCQVVVDNYNILIIGGAGVIRGVYSDIFLLTFEPCMFKATWNSIKVLNKELWPPHFWGVRGCRAGNKVVFLSRPQHYDSRMRAHRQRPTLDTAISVTSSSSSGQSRLSSPDSPQDRRAVAAAFSNATKENNLSESAALRRKSQFITSRSLDEQRANERNGLLNGINSVVGPQPMQLFCHNKSVELQRACSIPAIIVGEIPKLIITDDLCTPKQQQKFTENAKTLNGHISNNDFNCPESDKSDLSKRLCVFMLDISQVLVNRSASWDQCSVQPNAPSTLALYSLIEARGELIVFGGMRDSTTANPFLHVNSANEPGFATNCTYFLKPNYFHL</sequence>
<organism evidence="1 2">
    <name type="scientific">Panagrolaimus sp. JU765</name>
    <dbReference type="NCBI Taxonomy" id="591449"/>
    <lineage>
        <taxon>Eukaryota</taxon>
        <taxon>Metazoa</taxon>
        <taxon>Ecdysozoa</taxon>
        <taxon>Nematoda</taxon>
        <taxon>Chromadorea</taxon>
        <taxon>Rhabditida</taxon>
        <taxon>Tylenchina</taxon>
        <taxon>Panagrolaimomorpha</taxon>
        <taxon>Panagrolaimoidea</taxon>
        <taxon>Panagrolaimidae</taxon>
        <taxon>Panagrolaimus</taxon>
    </lineage>
</organism>
<protein>
    <submittedName>
        <fullName evidence="2">F-box domain-containing protein</fullName>
    </submittedName>
</protein>
<dbReference type="WBParaSite" id="JU765_v2.g10025.t1">
    <property type="protein sequence ID" value="JU765_v2.g10025.t1"/>
    <property type="gene ID" value="JU765_v2.g10025"/>
</dbReference>
<accession>A0AC34PUA3</accession>